<feature type="compositionally biased region" description="Low complexity" evidence="1">
    <location>
        <begin position="457"/>
        <end position="498"/>
    </location>
</feature>
<dbReference type="EMBL" id="CAVMBE010000071">
    <property type="protein sequence ID" value="CAK4032853.1"/>
    <property type="molecule type" value="Genomic_DNA"/>
</dbReference>
<evidence type="ECO:0000256" key="1">
    <source>
        <dbReference type="SAM" id="MobiDB-lite"/>
    </source>
</evidence>
<feature type="region of interest" description="Disordered" evidence="1">
    <location>
        <begin position="137"/>
        <end position="192"/>
    </location>
</feature>
<comment type="caution">
    <text evidence="2">The sequence shown here is derived from an EMBL/GenBank/DDBJ whole genome shotgun (WGS) entry which is preliminary data.</text>
</comment>
<evidence type="ECO:0000313" key="3">
    <source>
        <dbReference type="Proteomes" id="UP001296104"/>
    </source>
</evidence>
<feature type="region of interest" description="Disordered" evidence="1">
    <location>
        <begin position="326"/>
        <end position="346"/>
    </location>
</feature>
<sequence>MAHFLGLWSALTQWLDEVGDDLMPALNASPLVENTNVPDTAGYVNVEHDHPATTYLPITPTRSAPLTRLDSAICLPDKCKSSSKGRDDDCIKADGAPRGPLASDLLACLAGGNLNDSFLQAGHRGSTTILSTQVEEHSPTVEPQNAHSSGHNFDEETTLSPDGALNQYMKCQPASAPPPDLHPESTPTERHEDTWNREFDNALTEAYNALCIFPTFQHSPQTPVSRQIRTLLDRIPRGYRREWLRQLFDIGLRSHVLEIACDPESFEQREDSDLAVTSSEQELDGGPADYGFTGAIAPLRETNIGALMKETSVPFGYGEVKEVRSSSSSSSRVAKRDHREEPGALSLLSEAARPTFPSRTSTSLDPFLSTAIVGLMRMIRAESRFNERLRRGRLSPSVTVKGGNEVEARAEHLGNIVEQDIEEDTEEGLGAHGNEQLGCRPWDSMDNSPKDGGVPVSPYSSTSSRNQSRSSSNDSVHSASSTSTRSSLSATSTSSASSGKDHEGPSAFGLDGASRYWTPRSIKSTASVGLDPEKVFKGGSLKGFHDLKNSLRMTPIAKSGETAAQAIQRVSQLKAPVRPKPAELAGAKSGPELAVARGFGSTSARASQTNHIEAGSHQRQEKFTNTNRSNDSVLLPPQPQSVQAGSQSIKDPIAIGEEEELFVRAAQPHSPMDPPRKDSGSQHVRSSHQGVERDEESSDTEIIGSNPAMAKVDALLRKMNAKTNAKVDAKLDAMKNLNPVKLNATKARLAKRAAKASARTNSNTKTRPKHTADADAGKEKVQQRLDQEVVYPARAQLTNTNSPTKKNKGLPPLPKQTRATLQLGRAALGGGEDAEEMSDNSFIQNYAANINNAGNCGLLWDGAFSIQVPEGPQRPMSTMGMSEFDRILDDMQNDKHYNVSPMTDYNRHRDQAMMREMLGTSEDRENKFKRQVEQDGGYLVRAPGGGLTRLTEEAQGMGMGMGGLAMPQSPQRQAQEERAKQERFEAGLKQRADACPRLHARTYQTGQAGPSSSLSKVDWTVPSWKQFGKRSDSTSTSKTEFGPGEDSRQQRRQLDQTVHTQAQAKAHTQAQTQTQSGQAVQYYQPPAALSPPGQYQQLQYPAAHYQLPQQYQQPPYPSVLFPQPQQYPQYQSAQLQHQYPIAPQLPGPSSTSQLSFDSQTASRARGLGISCDPDLALDGNESAIEKDDSGASGEVESTFGQLHPRYPSQ</sequence>
<dbReference type="AlphaFoldDB" id="A0AAI8Z5L2"/>
<feature type="region of interest" description="Disordered" evidence="1">
    <location>
        <begin position="957"/>
        <end position="985"/>
    </location>
</feature>
<reference evidence="2" key="1">
    <citation type="submission" date="2023-11" db="EMBL/GenBank/DDBJ databases">
        <authorList>
            <person name="Alioto T."/>
            <person name="Alioto T."/>
            <person name="Gomez Garrido J."/>
        </authorList>
    </citation>
    <scope>NUCLEOTIDE SEQUENCE</scope>
</reference>
<organism evidence="2 3">
    <name type="scientific">Lecanosticta acicola</name>
    <dbReference type="NCBI Taxonomy" id="111012"/>
    <lineage>
        <taxon>Eukaryota</taxon>
        <taxon>Fungi</taxon>
        <taxon>Dikarya</taxon>
        <taxon>Ascomycota</taxon>
        <taxon>Pezizomycotina</taxon>
        <taxon>Dothideomycetes</taxon>
        <taxon>Dothideomycetidae</taxon>
        <taxon>Mycosphaerellales</taxon>
        <taxon>Mycosphaerellaceae</taxon>
        <taxon>Lecanosticta</taxon>
    </lineage>
</organism>
<dbReference type="Proteomes" id="UP001296104">
    <property type="component" value="Unassembled WGS sequence"/>
</dbReference>
<gene>
    <name evidence="2" type="ORF">LECACI_7A008011</name>
</gene>
<feature type="compositionally biased region" description="Low complexity" evidence="1">
    <location>
        <begin position="1056"/>
        <end position="1079"/>
    </location>
</feature>
<feature type="region of interest" description="Disordered" evidence="1">
    <location>
        <begin position="1142"/>
        <end position="1209"/>
    </location>
</feature>
<feature type="region of interest" description="Disordered" evidence="1">
    <location>
        <begin position="627"/>
        <end position="648"/>
    </location>
</feature>
<proteinExistence type="predicted"/>
<name>A0AAI8Z5L2_9PEZI</name>
<feature type="compositionally biased region" description="Polar residues" evidence="1">
    <location>
        <begin position="1147"/>
        <end position="1162"/>
    </location>
</feature>
<accession>A0AAI8Z5L2</accession>
<feature type="region of interest" description="Disordered" evidence="1">
    <location>
        <begin position="429"/>
        <end position="514"/>
    </location>
</feature>
<feature type="region of interest" description="Disordered" evidence="1">
    <location>
        <begin position="667"/>
        <end position="703"/>
    </location>
</feature>
<feature type="region of interest" description="Disordered" evidence="1">
    <location>
        <begin position="1026"/>
        <end position="1079"/>
    </location>
</feature>
<feature type="compositionally biased region" description="Basic and acidic residues" evidence="1">
    <location>
        <begin position="1045"/>
        <end position="1054"/>
    </location>
</feature>
<protein>
    <submittedName>
        <fullName evidence="2">Uncharacterized protein</fullName>
    </submittedName>
</protein>
<evidence type="ECO:0000313" key="2">
    <source>
        <dbReference type="EMBL" id="CAK4032853.1"/>
    </source>
</evidence>
<feature type="region of interest" description="Disordered" evidence="1">
    <location>
        <begin position="750"/>
        <end position="783"/>
    </location>
</feature>
<feature type="compositionally biased region" description="Basic and acidic residues" evidence="1">
    <location>
        <begin position="181"/>
        <end position="192"/>
    </location>
</feature>
<feature type="compositionally biased region" description="Polar residues" evidence="1">
    <location>
        <begin position="141"/>
        <end position="151"/>
    </location>
</feature>
<feature type="compositionally biased region" description="Low complexity" evidence="1">
    <location>
        <begin position="755"/>
        <end position="764"/>
    </location>
</feature>
<feature type="compositionally biased region" description="Basic and acidic residues" evidence="1">
    <location>
        <begin position="974"/>
        <end position="985"/>
    </location>
</feature>
<keyword evidence="3" id="KW-1185">Reference proteome</keyword>
<feature type="compositionally biased region" description="Basic and acidic residues" evidence="1">
    <location>
        <begin position="770"/>
        <end position="783"/>
    </location>
</feature>